<keyword evidence="3" id="KW-0614">Plasmid</keyword>
<evidence type="ECO:0000256" key="2">
    <source>
        <dbReference type="RuleBase" id="RU362044"/>
    </source>
</evidence>
<dbReference type="PANTHER" id="PTHR30188:SF3">
    <property type="entry name" value="ABC TRANSPORTER PERMEASE"/>
    <property type="match status" value="1"/>
</dbReference>
<evidence type="ECO:0000313" key="3">
    <source>
        <dbReference type="EMBL" id="ABS70204.1"/>
    </source>
</evidence>
<feature type="transmembrane region" description="Helical" evidence="2">
    <location>
        <begin position="138"/>
        <end position="161"/>
    </location>
</feature>
<organism evidence="3 4">
    <name type="scientific">Xanthobacter autotrophicus (strain ATCC BAA-1158 / Py2)</name>
    <dbReference type="NCBI Taxonomy" id="78245"/>
    <lineage>
        <taxon>Bacteria</taxon>
        <taxon>Pseudomonadati</taxon>
        <taxon>Pseudomonadota</taxon>
        <taxon>Alphaproteobacteria</taxon>
        <taxon>Hyphomicrobiales</taxon>
        <taxon>Xanthobacteraceae</taxon>
        <taxon>Xanthobacter</taxon>
    </lineage>
</organism>
<dbReference type="eggNOG" id="COG0767">
    <property type="taxonomic scope" value="Bacteria"/>
</dbReference>
<keyword evidence="2" id="KW-1003">Cell membrane</keyword>
<keyword evidence="4" id="KW-1185">Reference proteome</keyword>
<evidence type="ECO:0000313" key="4">
    <source>
        <dbReference type="Proteomes" id="UP000002417"/>
    </source>
</evidence>
<evidence type="ECO:0008006" key="5">
    <source>
        <dbReference type="Google" id="ProtNLM"/>
    </source>
</evidence>
<keyword evidence="2" id="KW-0997">Cell inner membrane</keyword>
<comment type="subcellular location">
    <subcellularLocation>
        <location evidence="2">Cell inner membrane</location>
        <topology evidence="2">Multi-pass membrane protein</topology>
    </subcellularLocation>
</comment>
<dbReference type="Pfam" id="PF02405">
    <property type="entry name" value="MlaE"/>
    <property type="match status" value="1"/>
</dbReference>
<feature type="transmembrane region" description="Helical" evidence="2">
    <location>
        <begin position="284"/>
        <end position="304"/>
    </location>
</feature>
<keyword evidence="2" id="KW-1133">Transmembrane helix</keyword>
<name>A7IQA8_XANP2</name>
<comment type="similarity">
    <text evidence="2">Belongs to the MlaE permease family.</text>
</comment>
<sequence>MSGRWDAVCAAHADAKVVSVNLSGITRMDTFGAILLERLCGAWEQEGSVPQVSSLDPRYQRLMQELERSDSRPHPQTRRSEGILERLGHEVVNTAKDGLDLLNFIGAVVSAMGRVAVRPRSFRFTSTVAQLDRVGFRAVPIILLITFLVGSIIAQQSIFHFRRFGADIFVVDMVGVLVLRELGVLIVSIMIAGRSGSAYTAELGSMRMREEVDALKVMGLDPIEVLVVPRILALIIGLPLLTFLGSMAALIGGGLVAWFYGGITPNVFIDRLKQAIDLTQFEVGMYKAPFMAAAIGLVACLEGLKVGGSAESLGQHTTASVVKAIFLVIVMDGLFAVFFASIKM</sequence>
<dbReference type="InterPro" id="IPR003453">
    <property type="entry name" value="ABC_MlaE_roteobac"/>
</dbReference>
<comment type="function">
    <text evidence="1">Could be part of an ABC transporter complex.</text>
</comment>
<evidence type="ECO:0000256" key="1">
    <source>
        <dbReference type="ARBA" id="ARBA00003787"/>
    </source>
</evidence>
<gene>
    <name evidence="3" type="ordered locus">Xaut_5005</name>
</gene>
<keyword evidence="2" id="KW-0812">Transmembrane</keyword>
<dbReference type="PANTHER" id="PTHR30188">
    <property type="entry name" value="ABC TRANSPORTER PERMEASE PROTEIN-RELATED"/>
    <property type="match status" value="1"/>
</dbReference>
<feature type="transmembrane region" description="Helical" evidence="2">
    <location>
        <begin position="324"/>
        <end position="342"/>
    </location>
</feature>
<protein>
    <recommendedName>
        <fullName evidence="5">ABC transporter permease</fullName>
    </recommendedName>
</protein>
<dbReference type="NCBIfam" id="TIGR00056">
    <property type="entry name" value="MlaE family lipid ABC transporter permease subunit"/>
    <property type="match status" value="1"/>
</dbReference>
<dbReference type="HOGENOM" id="CLU_045686_0_0_5"/>
<keyword evidence="2" id="KW-0472">Membrane</keyword>
<dbReference type="KEGG" id="xau:Xaut_5005"/>
<dbReference type="InterPro" id="IPR030802">
    <property type="entry name" value="Permease_MalE"/>
</dbReference>
<feature type="transmembrane region" description="Helical" evidence="2">
    <location>
        <begin position="214"/>
        <end position="237"/>
    </location>
</feature>
<proteinExistence type="inferred from homology"/>
<reference evidence="3 4" key="1">
    <citation type="submission" date="2007-07" db="EMBL/GenBank/DDBJ databases">
        <title>Complete sequence of plasmid pXAUT01 of Xanthobacter autotrophicus Py2.</title>
        <authorList>
            <consortium name="US DOE Joint Genome Institute"/>
            <person name="Copeland A."/>
            <person name="Lucas S."/>
            <person name="Lapidus A."/>
            <person name="Barry K."/>
            <person name="Glavina del Rio T."/>
            <person name="Hammon N."/>
            <person name="Israni S."/>
            <person name="Dalin E."/>
            <person name="Tice H."/>
            <person name="Pitluck S."/>
            <person name="Sims D."/>
            <person name="Brettin T."/>
            <person name="Bruce D."/>
            <person name="Detter J.C."/>
            <person name="Han C."/>
            <person name="Tapia R."/>
            <person name="Brainard J."/>
            <person name="Schmutz J."/>
            <person name="Larimer F."/>
            <person name="Land M."/>
            <person name="Hauser L."/>
            <person name="Kyrpides N."/>
            <person name="Kim E."/>
            <person name="Ensigns S.A."/>
            <person name="Richardson P."/>
        </authorList>
    </citation>
    <scope>NUCLEOTIDE SEQUENCE [LARGE SCALE GENOMIC DNA]</scope>
    <source>
        <strain evidence="4">ATCC BAA-1158 / Py2</strain>
        <plasmid evidence="4">Plasmid pXAUT01</plasmid>
    </source>
</reference>
<feature type="transmembrane region" description="Helical" evidence="2">
    <location>
        <begin position="243"/>
        <end position="263"/>
    </location>
</feature>
<feature type="transmembrane region" description="Helical" evidence="2">
    <location>
        <begin position="173"/>
        <end position="193"/>
    </location>
</feature>
<dbReference type="Proteomes" id="UP000002417">
    <property type="component" value="Plasmid pXAUT01"/>
</dbReference>
<dbReference type="GO" id="GO:0043190">
    <property type="term" value="C:ATP-binding cassette (ABC) transporter complex"/>
    <property type="evidence" value="ECO:0007669"/>
    <property type="project" value="InterPro"/>
</dbReference>
<geneLocation type="plasmid" evidence="3 4">
    <name>pXAUT01</name>
</geneLocation>
<dbReference type="PhylomeDB" id="A7IQA8"/>
<accession>A7IQA8</accession>
<dbReference type="AlphaFoldDB" id="A7IQA8"/>
<dbReference type="GO" id="GO:0005548">
    <property type="term" value="F:phospholipid transporter activity"/>
    <property type="evidence" value="ECO:0007669"/>
    <property type="project" value="TreeGrafter"/>
</dbReference>
<dbReference type="EMBL" id="CP000782">
    <property type="protein sequence ID" value="ABS70204.1"/>
    <property type="molecule type" value="Genomic_DNA"/>
</dbReference>